<dbReference type="Proteomes" id="UP000789525">
    <property type="component" value="Unassembled WGS sequence"/>
</dbReference>
<accession>A0ACA9MS92</accession>
<organism evidence="1 2">
    <name type="scientific">Acaulospora colombiana</name>
    <dbReference type="NCBI Taxonomy" id="27376"/>
    <lineage>
        <taxon>Eukaryota</taxon>
        <taxon>Fungi</taxon>
        <taxon>Fungi incertae sedis</taxon>
        <taxon>Mucoromycota</taxon>
        <taxon>Glomeromycotina</taxon>
        <taxon>Glomeromycetes</taxon>
        <taxon>Diversisporales</taxon>
        <taxon>Acaulosporaceae</taxon>
        <taxon>Acaulospora</taxon>
    </lineage>
</organism>
<keyword evidence="2" id="KW-1185">Reference proteome</keyword>
<comment type="caution">
    <text evidence="1">The sequence shown here is derived from an EMBL/GenBank/DDBJ whole genome shotgun (WGS) entry which is preliminary data.</text>
</comment>
<dbReference type="EMBL" id="CAJVPT010014403">
    <property type="protein sequence ID" value="CAG8603830.1"/>
    <property type="molecule type" value="Genomic_DNA"/>
</dbReference>
<proteinExistence type="predicted"/>
<evidence type="ECO:0000313" key="2">
    <source>
        <dbReference type="Proteomes" id="UP000789525"/>
    </source>
</evidence>
<reference evidence="1" key="1">
    <citation type="submission" date="2021-06" db="EMBL/GenBank/DDBJ databases">
        <authorList>
            <person name="Kallberg Y."/>
            <person name="Tangrot J."/>
            <person name="Rosling A."/>
        </authorList>
    </citation>
    <scope>NUCLEOTIDE SEQUENCE</scope>
    <source>
        <strain evidence="1">CL356</strain>
    </source>
</reference>
<gene>
    <name evidence="1" type="ORF">ACOLOM_LOCUS6773</name>
</gene>
<sequence length="203" mass="22388">MVKRKYSDEEEFDVHPQPAVKRIAIRTEFPAQGQMDVEMDDMQSGISPHDSERSSPMFTGQSSIHLALSRASRSQRGPRAYPPTSQTLYPFPVKRDDMDCEDTFSNSPGSSSPINRASTDPVHGHVTNNRHPSNASSIAALQPRTRNTSCACPQIPKLILAQYANEEGKRTMWSHCEGCGAMDMVLGCDGQPTVLFFSNPTTT</sequence>
<evidence type="ECO:0000313" key="1">
    <source>
        <dbReference type="EMBL" id="CAG8603830.1"/>
    </source>
</evidence>
<protein>
    <submittedName>
        <fullName evidence="1">10229_t:CDS:1</fullName>
    </submittedName>
</protein>
<name>A0ACA9MS92_9GLOM</name>